<dbReference type="Proteomes" id="UP000678091">
    <property type="component" value="Segment"/>
</dbReference>
<proteinExistence type="predicted"/>
<protein>
    <submittedName>
        <fullName evidence="2">Uncharacterized protein</fullName>
    </submittedName>
</protein>
<reference evidence="2" key="1">
    <citation type="submission" date="2021-04" db="EMBL/GenBank/DDBJ databases">
        <title>A novel bacteriophage against Pseudomonas syringae pv. tomato and it's prophylactic efficacy.</title>
        <authorList>
            <person name="Skliros D."/>
            <person name="Papazoglou P."/>
            <person name="Paraskevopoulou E.G."/>
            <person name="Gkizi D."/>
            <person name="Goumas D.E."/>
            <person name="Tjamos S."/>
            <person name="Flemetakis E."/>
        </authorList>
    </citation>
    <scope>NUCLEOTIDE SEQUENCE</scope>
</reference>
<organism evidence="2 3">
    <name type="scientific">Pseudomonas phage Medea1</name>
    <dbReference type="NCBI Taxonomy" id="2834256"/>
    <lineage>
        <taxon>Viruses</taxon>
        <taxon>Duplodnaviria</taxon>
        <taxon>Heunggongvirae</taxon>
        <taxon>Uroviricota</taxon>
        <taxon>Caudoviricetes</taxon>
        <taxon>Medeavirus</taxon>
        <taxon>Medeavirus medea1</taxon>
    </lineage>
</organism>
<keyword evidence="3" id="KW-1185">Reference proteome</keyword>
<sequence>MSNEFKLVPVEPTEHMIAAVEGDSYTFATGDEEWIGCLSSDMAEEIYSNMLAAAPQPPALGGVPAGLDLQRIVTEALMGMIAAVTSTSPPANEPPPPFIQAGIDRAVSRISAHLAPLQAEIERFKSEDEIRQMVEESLRVENDKLKARCGELESALAQMVRAARKQAWSEKYPSELRMAEAALSKPAGSEQV</sequence>
<accession>A0A8E7FPJ1</accession>
<evidence type="ECO:0000313" key="2">
    <source>
        <dbReference type="EMBL" id="QVW29144.1"/>
    </source>
</evidence>
<dbReference type="EMBL" id="MW862109">
    <property type="protein sequence ID" value="QVW29144.1"/>
    <property type="molecule type" value="Genomic_DNA"/>
</dbReference>
<gene>
    <name evidence="2" type="ORF">Medea1_0077</name>
</gene>
<evidence type="ECO:0000313" key="3">
    <source>
        <dbReference type="Proteomes" id="UP000678091"/>
    </source>
</evidence>
<feature type="coiled-coil region" evidence="1">
    <location>
        <begin position="135"/>
        <end position="162"/>
    </location>
</feature>
<keyword evidence="1" id="KW-0175">Coiled coil</keyword>
<name>A0A8E7FPJ1_9CAUD</name>
<evidence type="ECO:0000256" key="1">
    <source>
        <dbReference type="SAM" id="Coils"/>
    </source>
</evidence>